<proteinExistence type="predicted"/>
<feature type="coiled-coil region" evidence="1">
    <location>
        <begin position="166"/>
        <end position="193"/>
    </location>
</feature>
<sequence length="198" mass="22676">MSKALQVYDKLEEKVVDIPEDEVESVQNTRRIYFGIQQKVFEASTVGTVANISVRSFITGLLRYGKWQVEHGLKQNPKHGEFPERIWEIIENKVIDIAEEITNSEDDRAAIAKFKKPYKQLSDAEKETLEEDLDDRYTLDAITYCLICKALDLWTPKFWRLDAVAAKIAEGEKAEVEKEKAIAEKEKGKAEKRVPLGS</sequence>
<dbReference type="AlphaFoldDB" id="A0A7K4NUN1"/>
<reference evidence="2 3" key="1">
    <citation type="journal article" date="2019" name="Environ. Microbiol.">
        <title>Genomics insights into ecotype formation of ammonia-oxidizing archaea in the deep ocean.</title>
        <authorList>
            <person name="Wang Y."/>
            <person name="Huang J.M."/>
            <person name="Cui G.J."/>
            <person name="Nunoura T."/>
            <person name="Takaki Y."/>
            <person name="Li W.L."/>
            <person name="Li J."/>
            <person name="Gao Z.M."/>
            <person name="Takai K."/>
            <person name="Zhang A.Q."/>
            <person name="Stepanauskas R."/>
        </authorList>
    </citation>
    <scope>NUCLEOTIDE SEQUENCE [LARGE SCALE GENOMIC DNA]</scope>
    <source>
        <strain evidence="2 3">G13</strain>
    </source>
</reference>
<evidence type="ECO:0000313" key="3">
    <source>
        <dbReference type="Proteomes" id="UP000534207"/>
    </source>
</evidence>
<name>A0A7K4NUN1_9ARCH</name>
<comment type="caution">
    <text evidence="2">The sequence shown here is derived from an EMBL/GenBank/DDBJ whole genome shotgun (WGS) entry which is preliminary data.</text>
</comment>
<protein>
    <submittedName>
        <fullName evidence="2">Uncharacterized protein</fullName>
    </submittedName>
</protein>
<organism evidence="2 3">
    <name type="scientific">Marine Group I thaumarchaeote</name>
    <dbReference type="NCBI Taxonomy" id="2511932"/>
    <lineage>
        <taxon>Archaea</taxon>
        <taxon>Nitrososphaerota</taxon>
        <taxon>Marine Group I</taxon>
    </lineage>
</organism>
<evidence type="ECO:0000313" key="2">
    <source>
        <dbReference type="EMBL" id="NWK06693.1"/>
    </source>
</evidence>
<dbReference type="Proteomes" id="UP000534207">
    <property type="component" value="Unassembled WGS sequence"/>
</dbReference>
<gene>
    <name evidence="2" type="ORF">HX827_05125</name>
</gene>
<dbReference type="EMBL" id="JACASW010000012">
    <property type="protein sequence ID" value="NWK06693.1"/>
    <property type="molecule type" value="Genomic_DNA"/>
</dbReference>
<keyword evidence="1" id="KW-0175">Coiled coil</keyword>
<evidence type="ECO:0000256" key="1">
    <source>
        <dbReference type="SAM" id="Coils"/>
    </source>
</evidence>
<accession>A0A7K4NUN1</accession>